<name>A0A427U1F0_9VIBR</name>
<dbReference type="RefSeq" id="WP_125322320.1">
    <property type="nucleotide sequence ID" value="NZ_AP024891.1"/>
</dbReference>
<dbReference type="Proteomes" id="UP000269041">
    <property type="component" value="Unassembled WGS sequence"/>
</dbReference>
<comment type="caution">
    <text evidence="1">The sequence shown here is derived from an EMBL/GenBank/DDBJ whole genome shotgun (WGS) entry which is preliminary data.</text>
</comment>
<evidence type="ECO:0000313" key="2">
    <source>
        <dbReference type="Proteomes" id="UP000269041"/>
    </source>
</evidence>
<reference evidence="1 2" key="1">
    <citation type="submission" date="2018-12" db="EMBL/GenBank/DDBJ databases">
        <title>Genomic taxonomy of the Vibrionaceae family.</title>
        <authorList>
            <person name="Gomez-Gil B."/>
            <person name="Enciso-Ibarra K."/>
        </authorList>
    </citation>
    <scope>NUCLEOTIDE SEQUENCE [LARGE SCALE GENOMIC DNA]</scope>
    <source>
        <strain evidence="1 2">CAIM 594</strain>
    </source>
</reference>
<organism evidence="1 2">
    <name type="scientific">Vibrio pectenicida</name>
    <dbReference type="NCBI Taxonomy" id="62763"/>
    <lineage>
        <taxon>Bacteria</taxon>
        <taxon>Pseudomonadati</taxon>
        <taxon>Pseudomonadota</taxon>
        <taxon>Gammaproteobacteria</taxon>
        <taxon>Vibrionales</taxon>
        <taxon>Vibrionaceae</taxon>
        <taxon>Vibrio</taxon>
    </lineage>
</organism>
<sequence length="70" mass="8231">MKAFIQRWYQHYQDDKTARQNALLCQGTSIPPEQALKSLNEGASSKLRRKTEDKPWFFGKESNQFGSWDH</sequence>
<proteinExistence type="predicted"/>
<gene>
    <name evidence="1" type="ORF">EJA03_13775</name>
</gene>
<keyword evidence="2" id="KW-1185">Reference proteome</keyword>
<dbReference type="AlphaFoldDB" id="A0A427U1F0"/>
<accession>A0A427U1F0</accession>
<dbReference type="EMBL" id="RSFA01000066">
    <property type="protein sequence ID" value="RSD30461.1"/>
    <property type="molecule type" value="Genomic_DNA"/>
</dbReference>
<evidence type="ECO:0000313" key="1">
    <source>
        <dbReference type="EMBL" id="RSD30461.1"/>
    </source>
</evidence>
<protein>
    <submittedName>
        <fullName evidence="1">Uncharacterized protein</fullName>
    </submittedName>
</protein>